<dbReference type="EMBL" id="BGZK01001011">
    <property type="protein sequence ID" value="GBP68452.1"/>
    <property type="molecule type" value="Genomic_DNA"/>
</dbReference>
<evidence type="ECO:0000256" key="1">
    <source>
        <dbReference type="SAM" id="MobiDB-lite"/>
    </source>
</evidence>
<sequence>MEADKRRDHRSFVRPSIDRLNNSGLSGDPWRSPTSAFDISSLPEVDNTIVLPLRSRVSMGGSHHLLSDETPARLPLYYAIKKNCNLKRAGMWTGGRAMDYLGTTRGDRLDWCESTGVALASTPIN</sequence>
<dbReference type="AlphaFoldDB" id="A0A4C1Y0X4"/>
<organism evidence="2 3">
    <name type="scientific">Eumeta variegata</name>
    <name type="common">Bagworm moth</name>
    <name type="synonym">Eumeta japonica</name>
    <dbReference type="NCBI Taxonomy" id="151549"/>
    <lineage>
        <taxon>Eukaryota</taxon>
        <taxon>Metazoa</taxon>
        <taxon>Ecdysozoa</taxon>
        <taxon>Arthropoda</taxon>
        <taxon>Hexapoda</taxon>
        <taxon>Insecta</taxon>
        <taxon>Pterygota</taxon>
        <taxon>Neoptera</taxon>
        <taxon>Endopterygota</taxon>
        <taxon>Lepidoptera</taxon>
        <taxon>Glossata</taxon>
        <taxon>Ditrysia</taxon>
        <taxon>Tineoidea</taxon>
        <taxon>Psychidae</taxon>
        <taxon>Oiketicinae</taxon>
        <taxon>Eumeta</taxon>
    </lineage>
</organism>
<dbReference type="Proteomes" id="UP000299102">
    <property type="component" value="Unassembled WGS sequence"/>
</dbReference>
<gene>
    <name evidence="2" type="ORF">EVAR_56714_1</name>
</gene>
<protein>
    <submittedName>
        <fullName evidence="2">Uncharacterized protein</fullName>
    </submittedName>
</protein>
<proteinExistence type="predicted"/>
<name>A0A4C1Y0X4_EUMVA</name>
<reference evidence="2 3" key="1">
    <citation type="journal article" date="2019" name="Commun. Biol.">
        <title>The bagworm genome reveals a unique fibroin gene that provides high tensile strength.</title>
        <authorList>
            <person name="Kono N."/>
            <person name="Nakamura H."/>
            <person name="Ohtoshi R."/>
            <person name="Tomita M."/>
            <person name="Numata K."/>
            <person name="Arakawa K."/>
        </authorList>
    </citation>
    <scope>NUCLEOTIDE SEQUENCE [LARGE SCALE GENOMIC DNA]</scope>
</reference>
<accession>A0A4C1Y0X4</accession>
<feature type="region of interest" description="Disordered" evidence="1">
    <location>
        <begin position="1"/>
        <end position="28"/>
    </location>
</feature>
<evidence type="ECO:0000313" key="3">
    <source>
        <dbReference type="Proteomes" id="UP000299102"/>
    </source>
</evidence>
<evidence type="ECO:0000313" key="2">
    <source>
        <dbReference type="EMBL" id="GBP68452.1"/>
    </source>
</evidence>
<comment type="caution">
    <text evidence="2">The sequence shown here is derived from an EMBL/GenBank/DDBJ whole genome shotgun (WGS) entry which is preliminary data.</text>
</comment>
<keyword evidence="3" id="KW-1185">Reference proteome</keyword>